<dbReference type="PANTHER" id="PTHR10612">
    <property type="entry name" value="APOLIPOPROTEIN D"/>
    <property type="match status" value="1"/>
</dbReference>
<dbReference type="GO" id="GO:0005737">
    <property type="term" value="C:cytoplasm"/>
    <property type="evidence" value="ECO:0007669"/>
    <property type="project" value="TreeGrafter"/>
</dbReference>
<feature type="signal peptide" evidence="2">
    <location>
        <begin position="1"/>
        <end position="20"/>
    </location>
</feature>
<evidence type="ECO:0000256" key="2">
    <source>
        <dbReference type="SAM" id="SignalP"/>
    </source>
</evidence>
<evidence type="ECO:0000313" key="3">
    <source>
        <dbReference type="EMBL" id="OXA53054.1"/>
    </source>
</evidence>
<reference evidence="3 4" key="1">
    <citation type="submission" date="2015-12" db="EMBL/GenBank/DDBJ databases">
        <title>The genome of Folsomia candida.</title>
        <authorList>
            <person name="Faddeeva A."/>
            <person name="Derks M.F."/>
            <person name="Anvar Y."/>
            <person name="Smit S."/>
            <person name="Van Straalen N."/>
            <person name="Roelofs D."/>
        </authorList>
    </citation>
    <scope>NUCLEOTIDE SEQUENCE [LARGE SCALE GENOMIC DNA]</scope>
    <source>
        <strain evidence="3 4">VU population</strain>
        <tissue evidence="3">Whole body</tissue>
    </source>
</reference>
<dbReference type="PANTHER" id="PTHR10612:SF11">
    <property type="entry name" value="KARL, ISOFORM A"/>
    <property type="match status" value="1"/>
</dbReference>
<dbReference type="AlphaFoldDB" id="A0A226E7H6"/>
<dbReference type="OMA" id="SHWIHAE"/>
<keyword evidence="2" id="KW-0732">Signal</keyword>
<feature type="region of interest" description="Disordered" evidence="1">
    <location>
        <begin position="198"/>
        <end position="262"/>
    </location>
</feature>
<evidence type="ECO:0000256" key="1">
    <source>
        <dbReference type="SAM" id="MobiDB-lite"/>
    </source>
</evidence>
<protein>
    <recommendedName>
        <fullName evidence="5">Apolipoprotein D</fullName>
    </recommendedName>
</protein>
<dbReference type="InterPro" id="IPR012674">
    <property type="entry name" value="Calycin"/>
</dbReference>
<proteinExistence type="predicted"/>
<feature type="chain" id="PRO_5012533604" description="Apolipoprotein D" evidence="2">
    <location>
        <begin position="21"/>
        <end position="262"/>
    </location>
</feature>
<dbReference type="GO" id="GO:0006629">
    <property type="term" value="P:lipid metabolic process"/>
    <property type="evidence" value="ECO:0007669"/>
    <property type="project" value="TreeGrafter"/>
</dbReference>
<evidence type="ECO:0008006" key="5">
    <source>
        <dbReference type="Google" id="ProtNLM"/>
    </source>
</evidence>
<gene>
    <name evidence="3" type="ORF">Fcan01_12377</name>
</gene>
<accession>A0A226E7H6</accession>
<dbReference type="Proteomes" id="UP000198287">
    <property type="component" value="Unassembled WGS sequence"/>
</dbReference>
<dbReference type="CDD" id="cd00301">
    <property type="entry name" value="lipocalin_FABP"/>
    <property type="match status" value="1"/>
</dbReference>
<sequence length="262" mass="30424">MLHFIEIFLFSCLVVRGGWGKRDNCPDVKPMKDFNIFQVLGPWFVVQYYSSAEIAFTYHCMKTEFGLSNGNMDMKMRLTYKYAADPNEEMQTGNITWQIPDPMRPEHWRHTEDHYKGVYNTDVIDTDHSSWLILLHCSDPESEKKFLSTFILSRTPYMDKLQMDYLREKVAAYGVNLEYLFPVNQTFCNNGEQFYAQPEETTTTTTTSSPIDEEEDQDLYFAEDSDSNNSTDGFDGEDLVPISEDNTQGDNPSDDKLQIYPE</sequence>
<feature type="compositionally biased region" description="Acidic residues" evidence="1">
    <location>
        <begin position="211"/>
        <end position="226"/>
    </location>
</feature>
<name>A0A226E7H6_FOLCA</name>
<dbReference type="Gene3D" id="2.40.128.20">
    <property type="match status" value="1"/>
</dbReference>
<dbReference type="OrthoDB" id="8186134at2759"/>
<dbReference type="GO" id="GO:0000302">
    <property type="term" value="P:response to reactive oxygen species"/>
    <property type="evidence" value="ECO:0007669"/>
    <property type="project" value="TreeGrafter"/>
</dbReference>
<keyword evidence="4" id="KW-1185">Reference proteome</keyword>
<feature type="compositionally biased region" description="Basic and acidic residues" evidence="1">
    <location>
        <begin position="253"/>
        <end position="262"/>
    </location>
</feature>
<organism evidence="3 4">
    <name type="scientific">Folsomia candida</name>
    <name type="common">Springtail</name>
    <dbReference type="NCBI Taxonomy" id="158441"/>
    <lineage>
        <taxon>Eukaryota</taxon>
        <taxon>Metazoa</taxon>
        <taxon>Ecdysozoa</taxon>
        <taxon>Arthropoda</taxon>
        <taxon>Hexapoda</taxon>
        <taxon>Collembola</taxon>
        <taxon>Entomobryomorpha</taxon>
        <taxon>Isotomoidea</taxon>
        <taxon>Isotomidae</taxon>
        <taxon>Proisotominae</taxon>
        <taxon>Folsomia</taxon>
    </lineage>
</organism>
<dbReference type="SUPFAM" id="SSF50814">
    <property type="entry name" value="Lipocalins"/>
    <property type="match status" value="1"/>
</dbReference>
<dbReference type="EMBL" id="LNIX01000006">
    <property type="protein sequence ID" value="OXA53054.1"/>
    <property type="molecule type" value="Genomic_DNA"/>
</dbReference>
<evidence type="ECO:0000313" key="4">
    <source>
        <dbReference type="Proteomes" id="UP000198287"/>
    </source>
</evidence>
<comment type="caution">
    <text evidence="3">The sequence shown here is derived from an EMBL/GenBank/DDBJ whole genome shotgun (WGS) entry which is preliminary data.</text>
</comment>